<dbReference type="PANTHER" id="PTHR15415:SF7">
    <property type="entry name" value="MICOS COMPLEX SUBUNIT MIC60"/>
    <property type="match status" value="1"/>
</dbReference>
<evidence type="ECO:0000256" key="5">
    <source>
        <dbReference type="ARBA" id="ARBA00023128"/>
    </source>
</evidence>
<evidence type="ECO:0000256" key="8">
    <source>
        <dbReference type="SAM" id="Coils"/>
    </source>
</evidence>
<evidence type="ECO:0000256" key="6">
    <source>
        <dbReference type="ARBA" id="ARBA00023136"/>
    </source>
</evidence>
<evidence type="ECO:0000256" key="1">
    <source>
        <dbReference type="ARBA" id="ARBA00010877"/>
    </source>
</evidence>
<dbReference type="EMBL" id="JAXCGZ010004376">
    <property type="protein sequence ID" value="KAK7081860.1"/>
    <property type="molecule type" value="Genomic_DNA"/>
</dbReference>
<evidence type="ECO:0000313" key="10">
    <source>
        <dbReference type="Proteomes" id="UP001381693"/>
    </source>
</evidence>
<keyword evidence="4" id="KW-1133">Transmembrane helix</keyword>
<name>A0AAN8XPH8_HALRR</name>
<comment type="caution">
    <text evidence="9">The sequence shown here is derived from an EMBL/GenBank/DDBJ whole genome shotgun (WGS) entry which is preliminary data.</text>
</comment>
<organism evidence="9 10">
    <name type="scientific">Halocaridina rubra</name>
    <name type="common">Hawaiian red shrimp</name>
    <dbReference type="NCBI Taxonomy" id="373956"/>
    <lineage>
        <taxon>Eukaryota</taxon>
        <taxon>Metazoa</taxon>
        <taxon>Ecdysozoa</taxon>
        <taxon>Arthropoda</taxon>
        <taxon>Crustacea</taxon>
        <taxon>Multicrustacea</taxon>
        <taxon>Malacostraca</taxon>
        <taxon>Eumalacostraca</taxon>
        <taxon>Eucarida</taxon>
        <taxon>Decapoda</taxon>
        <taxon>Pleocyemata</taxon>
        <taxon>Caridea</taxon>
        <taxon>Atyoidea</taxon>
        <taxon>Atyidae</taxon>
        <taxon>Halocaridina</taxon>
    </lineage>
</organism>
<comment type="function">
    <text evidence="7">Component of the MICOS complex, a large protein complex of the mitochondrial inner membrane that plays crucial roles in the maintenance of crista junctions, inner membrane architecture, and formation of contact sites to the outer membrane.</text>
</comment>
<proteinExistence type="inferred from homology"/>
<dbReference type="GO" id="GO:0042407">
    <property type="term" value="P:cristae formation"/>
    <property type="evidence" value="ECO:0007669"/>
    <property type="project" value="TreeGrafter"/>
</dbReference>
<dbReference type="PANTHER" id="PTHR15415">
    <property type="entry name" value="MITOFILIN"/>
    <property type="match status" value="1"/>
</dbReference>
<evidence type="ECO:0000256" key="4">
    <source>
        <dbReference type="ARBA" id="ARBA00022989"/>
    </source>
</evidence>
<comment type="subunit">
    <text evidence="7">Component of the mitochondrial contact site and cristae organizing system (MICOS) complex.</text>
</comment>
<feature type="non-terminal residue" evidence="9">
    <location>
        <position position="1"/>
    </location>
</feature>
<evidence type="ECO:0000313" key="9">
    <source>
        <dbReference type="EMBL" id="KAK7081860.1"/>
    </source>
</evidence>
<dbReference type="Pfam" id="PF09731">
    <property type="entry name" value="Mitofilin"/>
    <property type="match status" value="1"/>
</dbReference>
<keyword evidence="8" id="KW-0175">Coiled coil</keyword>
<protein>
    <recommendedName>
        <fullName evidence="7">MICOS complex subunit MIC60</fullName>
    </recommendedName>
    <alternativeName>
        <fullName evidence="7">Mitofilin</fullName>
    </alternativeName>
</protein>
<evidence type="ECO:0000256" key="7">
    <source>
        <dbReference type="RuleBase" id="RU363000"/>
    </source>
</evidence>
<accession>A0AAN8XPH8</accession>
<dbReference type="AlphaFoldDB" id="A0AAN8XPH8"/>
<keyword evidence="3 7" id="KW-0999">Mitochondrion inner membrane</keyword>
<comment type="similarity">
    <text evidence="1 7">Belongs to the MICOS complex subunit Mic60 family.</text>
</comment>
<sequence>SFEHDRFKEALGKQRVEDSKLLDARISAELDKQNQQLEVEYRRKVAQLREELEGELRAQLKRQAAAHSDHISDVLSVQEKELETKWSGRLDDEVHSVKDTYLTALSKMQGQLDGLKNAMRARADVDKAAYAARELWLACDSLRSALRLGADQAKSWEEQLKPLREHVTAIKTAGGESNPFIQAVVNSIPEEAVERGVYTEEAIRERFLKVERICKRVSMIGDNGGSLI</sequence>
<reference evidence="9 10" key="1">
    <citation type="submission" date="2023-11" db="EMBL/GenBank/DDBJ databases">
        <title>Halocaridina rubra genome assembly.</title>
        <authorList>
            <person name="Smith C."/>
        </authorList>
    </citation>
    <scope>NUCLEOTIDE SEQUENCE [LARGE SCALE GENOMIC DNA]</scope>
    <source>
        <strain evidence="9">EP-1</strain>
        <tissue evidence="9">Whole</tissue>
    </source>
</reference>
<dbReference type="GO" id="GO:0061617">
    <property type="term" value="C:MICOS complex"/>
    <property type="evidence" value="ECO:0007669"/>
    <property type="project" value="TreeGrafter"/>
</dbReference>
<evidence type="ECO:0000256" key="3">
    <source>
        <dbReference type="ARBA" id="ARBA00022792"/>
    </source>
</evidence>
<dbReference type="Proteomes" id="UP001381693">
    <property type="component" value="Unassembled WGS sequence"/>
</dbReference>
<comment type="subcellular location">
    <subcellularLocation>
        <location evidence="7">Mitochondrion inner membrane</location>
        <topology evidence="7">Single-pass membrane protein</topology>
    </subcellularLocation>
</comment>
<keyword evidence="5 7" id="KW-0496">Mitochondrion</keyword>
<dbReference type="InterPro" id="IPR019133">
    <property type="entry name" value="MIC60"/>
</dbReference>
<keyword evidence="10" id="KW-1185">Reference proteome</keyword>
<gene>
    <name evidence="9" type="ORF">SK128_024008</name>
</gene>
<feature type="coiled-coil region" evidence="8">
    <location>
        <begin position="27"/>
        <end position="58"/>
    </location>
</feature>
<keyword evidence="2 7" id="KW-0812">Transmembrane</keyword>
<keyword evidence="6" id="KW-0472">Membrane</keyword>
<feature type="non-terminal residue" evidence="9">
    <location>
        <position position="228"/>
    </location>
</feature>
<evidence type="ECO:0000256" key="2">
    <source>
        <dbReference type="ARBA" id="ARBA00022692"/>
    </source>
</evidence>